<keyword evidence="2" id="KW-1185">Reference proteome</keyword>
<protein>
    <submittedName>
        <fullName evidence="1">Uncharacterized protein</fullName>
    </submittedName>
</protein>
<accession>A0A7W7QDP7</accession>
<dbReference type="Proteomes" id="UP000520767">
    <property type="component" value="Unassembled WGS sequence"/>
</dbReference>
<gene>
    <name evidence="1" type="ORF">FHR82_007962</name>
</gene>
<evidence type="ECO:0000313" key="1">
    <source>
        <dbReference type="EMBL" id="MBB4911692.1"/>
    </source>
</evidence>
<proteinExistence type="predicted"/>
<name>A0A7W7QDP7_9PSEU</name>
<organism evidence="1 2">
    <name type="scientific">Actinophytocola algeriensis</name>
    <dbReference type="NCBI Taxonomy" id="1768010"/>
    <lineage>
        <taxon>Bacteria</taxon>
        <taxon>Bacillati</taxon>
        <taxon>Actinomycetota</taxon>
        <taxon>Actinomycetes</taxon>
        <taxon>Pseudonocardiales</taxon>
        <taxon>Pseudonocardiaceae</taxon>
    </lineage>
</organism>
<dbReference type="EMBL" id="JACHJQ010000010">
    <property type="protein sequence ID" value="MBB4911692.1"/>
    <property type="molecule type" value="Genomic_DNA"/>
</dbReference>
<dbReference type="RefSeq" id="WP_184815686.1">
    <property type="nucleotide sequence ID" value="NZ_JACHJQ010000010.1"/>
</dbReference>
<sequence length="53" mass="5856">MVSKDDLLRVLPMRGLRADYGTKSSRTGGAKMNNQYVGRKVTEEAVRRLGSDA</sequence>
<evidence type="ECO:0000313" key="2">
    <source>
        <dbReference type="Proteomes" id="UP000520767"/>
    </source>
</evidence>
<comment type="caution">
    <text evidence="1">The sequence shown here is derived from an EMBL/GenBank/DDBJ whole genome shotgun (WGS) entry which is preliminary data.</text>
</comment>
<reference evidence="1 2" key="1">
    <citation type="submission" date="2020-08" db="EMBL/GenBank/DDBJ databases">
        <title>Genomic Encyclopedia of Type Strains, Phase III (KMG-III): the genomes of soil and plant-associated and newly described type strains.</title>
        <authorList>
            <person name="Whitman W."/>
        </authorList>
    </citation>
    <scope>NUCLEOTIDE SEQUENCE [LARGE SCALE GENOMIC DNA]</scope>
    <source>
        <strain evidence="1 2">CECT 8960</strain>
    </source>
</reference>
<dbReference type="AlphaFoldDB" id="A0A7W7QDP7"/>